<dbReference type="EMBL" id="LNIX01000008">
    <property type="protein sequence ID" value="OXA50781.1"/>
    <property type="molecule type" value="Genomic_DNA"/>
</dbReference>
<dbReference type="SUPFAM" id="SSF161111">
    <property type="entry name" value="Cation efflux protein transmembrane domain-like"/>
    <property type="match status" value="1"/>
</dbReference>
<gene>
    <name evidence="12" type="ORF">Fcan01_14413</name>
</gene>
<reference evidence="12 13" key="1">
    <citation type="submission" date="2015-12" db="EMBL/GenBank/DDBJ databases">
        <title>The genome of Folsomia candida.</title>
        <authorList>
            <person name="Faddeeva A."/>
            <person name="Derks M.F."/>
            <person name="Anvar Y."/>
            <person name="Smit S."/>
            <person name="Van Straalen N."/>
            <person name="Roelofs D."/>
        </authorList>
    </citation>
    <scope>NUCLEOTIDE SEQUENCE [LARGE SCALE GENOMIC DNA]</scope>
    <source>
        <strain evidence="12 13">VU population</strain>
        <tissue evidence="12">Whole body</tissue>
    </source>
</reference>
<evidence type="ECO:0000256" key="9">
    <source>
        <dbReference type="SAM" id="Phobius"/>
    </source>
</evidence>
<evidence type="ECO:0000256" key="1">
    <source>
        <dbReference type="ARBA" id="ARBA00004127"/>
    </source>
</evidence>
<evidence type="ECO:0000256" key="6">
    <source>
        <dbReference type="ARBA" id="ARBA00023065"/>
    </source>
</evidence>
<dbReference type="PANTHER" id="PTHR43840:SF13">
    <property type="entry name" value="CATION EFFLUX PROTEIN CYTOPLASMIC DOMAIN-CONTAINING PROTEIN"/>
    <property type="match status" value="1"/>
</dbReference>
<evidence type="ECO:0000259" key="10">
    <source>
        <dbReference type="Pfam" id="PF01545"/>
    </source>
</evidence>
<evidence type="ECO:0000256" key="8">
    <source>
        <dbReference type="SAM" id="MobiDB-lite"/>
    </source>
</evidence>
<dbReference type="FunFam" id="3.30.70.1350:FF:000001">
    <property type="entry name" value="Metal tolerance protein 11"/>
    <property type="match status" value="1"/>
</dbReference>
<keyword evidence="5 9" id="KW-1133">Transmembrane helix</keyword>
<evidence type="ECO:0000256" key="7">
    <source>
        <dbReference type="ARBA" id="ARBA00023136"/>
    </source>
</evidence>
<protein>
    <submittedName>
        <fullName evidence="12">Metal tolerance protein 9</fullName>
    </submittedName>
</protein>
<dbReference type="OrthoDB" id="78296at2759"/>
<comment type="caution">
    <text evidence="12">The sequence shown here is derived from an EMBL/GenBank/DDBJ whole genome shotgun (WGS) entry which is preliminary data.</text>
</comment>
<proteinExistence type="inferred from homology"/>
<evidence type="ECO:0000259" key="11">
    <source>
        <dbReference type="Pfam" id="PF16916"/>
    </source>
</evidence>
<keyword evidence="7 9" id="KW-0472">Membrane</keyword>
<feature type="domain" description="Cation efflux protein cytoplasmic" evidence="11">
    <location>
        <begin position="313"/>
        <end position="380"/>
    </location>
</feature>
<dbReference type="Gene3D" id="1.20.1510.10">
    <property type="entry name" value="Cation efflux protein transmembrane domain"/>
    <property type="match status" value="1"/>
</dbReference>
<evidence type="ECO:0000313" key="12">
    <source>
        <dbReference type="EMBL" id="OXA50781.1"/>
    </source>
</evidence>
<dbReference type="OMA" id="QKVDTCR"/>
<evidence type="ECO:0000256" key="4">
    <source>
        <dbReference type="ARBA" id="ARBA00022692"/>
    </source>
</evidence>
<dbReference type="InterPro" id="IPR027470">
    <property type="entry name" value="Cation_efflux_CTD"/>
</dbReference>
<dbReference type="Proteomes" id="UP000198287">
    <property type="component" value="Unassembled WGS sequence"/>
</dbReference>
<dbReference type="PANTHER" id="PTHR43840">
    <property type="entry name" value="MITOCHONDRIAL METAL TRANSPORTER 1-RELATED"/>
    <property type="match status" value="1"/>
</dbReference>
<keyword evidence="13" id="KW-1185">Reference proteome</keyword>
<dbReference type="SUPFAM" id="SSF160240">
    <property type="entry name" value="Cation efflux protein cytoplasmic domain-like"/>
    <property type="match status" value="1"/>
</dbReference>
<feature type="transmembrane region" description="Helical" evidence="9">
    <location>
        <begin position="107"/>
        <end position="129"/>
    </location>
</feature>
<dbReference type="Pfam" id="PF16916">
    <property type="entry name" value="ZT_dimer"/>
    <property type="match status" value="1"/>
</dbReference>
<dbReference type="Gene3D" id="3.30.70.1350">
    <property type="entry name" value="Cation efflux protein, cytoplasmic domain"/>
    <property type="match status" value="1"/>
</dbReference>
<dbReference type="Pfam" id="PF01545">
    <property type="entry name" value="Cation_efflux"/>
    <property type="match status" value="1"/>
</dbReference>
<dbReference type="InterPro" id="IPR002524">
    <property type="entry name" value="Cation_efflux"/>
</dbReference>
<evidence type="ECO:0000256" key="5">
    <source>
        <dbReference type="ARBA" id="ARBA00022989"/>
    </source>
</evidence>
<feature type="region of interest" description="Disordered" evidence="8">
    <location>
        <begin position="1"/>
        <end position="35"/>
    </location>
</feature>
<feature type="transmembrane region" description="Helical" evidence="9">
    <location>
        <begin position="176"/>
        <end position="198"/>
    </location>
</feature>
<feature type="transmembrane region" description="Helical" evidence="9">
    <location>
        <begin position="135"/>
        <end position="155"/>
    </location>
</feature>
<evidence type="ECO:0000256" key="3">
    <source>
        <dbReference type="ARBA" id="ARBA00022448"/>
    </source>
</evidence>
<name>A0A226E1H1_FOLCA</name>
<comment type="similarity">
    <text evidence="2">Belongs to the cation diffusion facilitator (CDF) transporter (TC 2.A.4) family. SLC30A subfamily.</text>
</comment>
<dbReference type="GO" id="GO:0012505">
    <property type="term" value="C:endomembrane system"/>
    <property type="evidence" value="ECO:0007669"/>
    <property type="project" value="UniProtKB-SubCell"/>
</dbReference>
<comment type="subcellular location">
    <subcellularLocation>
        <location evidence="1">Endomembrane system</location>
        <topology evidence="1">Multi-pass membrane protein</topology>
    </subcellularLocation>
</comment>
<dbReference type="InterPro" id="IPR036837">
    <property type="entry name" value="Cation_efflux_CTD_sf"/>
</dbReference>
<evidence type="ECO:0000313" key="13">
    <source>
        <dbReference type="Proteomes" id="UP000198287"/>
    </source>
</evidence>
<keyword evidence="6" id="KW-0406">Ion transport</keyword>
<evidence type="ECO:0000256" key="2">
    <source>
        <dbReference type="ARBA" id="ARBA00008873"/>
    </source>
</evidence>
<organism evidence="12 13">
    <name type="scientific">Folsomia candida</name>
    <name type="common">Springtail</name>
    <dbReference type="NCBI Taxonomy" id="158441"/>
    <lineage>
        <taxon>Eukaryota</taxon>
        <taxon>Metazoa</taxon>
        <taxon>Ecdysozoa</taxon>
        <taxon>Arthropoda</taxon>
        <taxon>Hexapoda</taxon>
        <taxon>Collembola</taxon>
        <taxon>Entomobryomorpha</taxon>
        <taxon>Isotomoidea</taxon>
        <taxon>Isotomidae</taxon>
        <taxon>Proisotominae</taxon>
        <taxon>Folsomia</taxon>
    </lineage>
</organism>
<dbReference type="InterPro" id="IPR058533">
    <property type="entry name" value="Cation_efflux_TM"/>
</dbReference>
<keyword evidence="3" id="KW-0813">Transport</keyword>
<feature type="domain" description="Cation efflux protein transmembrane" evidence="10">
    <location>
        <begin position="112"/>
        <end position="294"/>
    </location>
</feature>
<dbReference type="NCBIfam" id="TIGR01297">
    <property type="entry name" value="CDF"/>
    <property type="match status" value="1"/>
</dbReference>
<feature type="transmembrane region" description="Helical" evidence="9">
    <location>
        <begin position="210"/>
        <end position="231"/>
    </location>
</feature>
<dbReference type="GO" id="GO:0008324">
    <property type="term" value="F:monoatomic cation transmembrane transporter activity"/>
    <property type="evidence" value="ECO:0007669"/>
    <property type="project" value="InterPro"/>
</dbReference>
<sequence>MTSPTDNPEPAPDPNPAGLRCRPSASTADPPSIHDIEIGLSTSTPAIFDPLHLISLKQAPTEISKQVKKVQKFYTAQNALIDMLTAPLEDESSSADMEISSRRKQDIAIYGSLLANVLLASLQLIAALYSGSLAIFATMADAFMDLLSGGIILAANRMSKSSSEMRYPTGKSRFETVGIIIFGTLMSTVSLQIIINSVSRIISDNEKPDLGVVSISLIGTAILIKFCLFLYCRLIPEQSVQVLAQDHRNDILLNGVGVCMGILADKLDTPVLDPVGAIFVALVMFRSWTKTILDQGQLISGKAAGPNFLKRVTYLAMTHDDRIIHVESARAYHAGAKIIVEVDIVLPPDMTLQVAHDLGEDLQGKLESIGVVERAFVHCDYNYTHEPEHQRKKEL</sequence>
<dbReference type="FunFam" id="1.20.1510.10:FF:000005">
    <property type="entry name" value="Putative Cation diffusion facilitator 1"/>
    <property type="match status" value="1"/>
</dbReference>
<dbReference type="InterPro" id="IPR050291">
    <property type="entry name" value="CDF_Transporter"/>
</dbReference>
<accession>A0A226E1H1</accession>
<keyword evidence="4 9" id="KW-0812">Transmembrane</keyword>
<dbReference type="STRING" id="158441.A0A226E1H1"/>
<dbReference type="AlphaFoldDB" id="A0A226E1H1"/>
<dbReference type="InterPro" id="IPR027469">
    <property type="entry name" value="Cation_efflux_TMD_sf"/>
</dbReference>
<dbReference type="GO" id="GO:0016020">
    <property type="term" value="C:membrane"/>
    <property type="evidence" value="ECO:0007669"/>
    <property type="project" value="InterPro"/>
</dbReference>